<protein>
    <submittedName>
        <fullName evidence="2">Uncharacterized protein</fullName>
    </submittedName>
</protein>
<sequence>MLFAIHAAQINAQPTTPRNQHQPSHPSYSHPPPTSSPGTTTANPSYTPNTNTNTDTSTLSPPNHEEIELDTFPRPPTRARHNSMEAVIETAVEIPLRPGSAVMVAGHLSRSRSRVGDVNRGASGDLGNPFDDPSYVVGEGDDEGERRNPCIDPVKKDGEGEKRGRGRGAA</sequence>
<gene>
    <name evidence="2" type="ORF">CC80DRAFT_488980</name>
</gene>
<dbReference type="EMBL" id="ML976982">
    <property type="protein sequence ID" value="KAF1960703.1"/>
    <property type="molecule type" value="Genomic_DNA"/>
</dbReference>
<organism evidence="2 3">
    <name type="scientific">Byssothecium circinans</name>
    <dbReference type="NCBI Taxonomy" id="147558"/>
    <lineage>
        <taxon>Eukaryota</taxon>
        <taxon>Fungi</taxon>
        <taxon>Dikarya</taxon>
        <taxon>Ascomycota</taxon>
        <taxon>Pezizomycotina</taxon>
        <taxon>Dothideomycetes</taxon>
        <taxon>Pleosporomycetidae</taxon>
        <taxon>Pleosporales</taxon>
        <taxon>Massarineae</taxon>
        <taxon>Massarinaceae</taxon>
        <taxon>Byssothecium</taxon>
    </lineage>
</organism>
<proteinExistence type="predicted"/>
<feature type="compositionally biased region" description="Basic and acidic residues" evidence="1">
    <location>
        <begin position="144"/>
        <end position="163"/>
    </location>
</feature>
<evidence type="ECO:0000256" key="1">
    <source>
        <dbReference type="SAM" id="MobiDB-lite"/>
    </source>
</evidence>
<feature type="compositionally biased region" description="Polar residues" evidence="1">
    <location>
        <begin position="10"/>
        <end position="22"/>
    </location>
</feature>
<dbReference type="AlphaFoldDB" id="A0A6A5U6D0"/>
<reference evidence="2" key="1">
    <citation type="journal article" date="2020" name="Stud. Mycol.">
        <title>101 Dothideomycetes genomes: a test case for predicting lifestyles and emergence of pathogens.</title>
        <authorList>
            <person name="Haridas S."/>
            <person name="Albert R."/>
            <person name="Binder M."/>
            <person name="Bloem J."/>
            <person name="Labutti K."/>
            <person name="Salamov A."/>
            <person name="Andreopoulos B."/>
            <person name="Baker S."/>
            <person name="Barry K."/>
            <person name="Bills G."/>
            <person name="Bluhm B."/>
            <person name="Cannon C."/>
            <person name="Castanera R."/>
            <person name="Culley D."/>
            <person name="Daum C."/>
            <person name="Ezra D."/>
            <person name="Gonzalez J."/>
            <person name="Henrissat B."/>
            <person name="Kuo A."/>
            <person name="Liang C."/>
            <person name="Lipzen A."/>
            <person name="Lutzoni F."/>
            <person name="Magnuson J."/>
            <person name="Mondo S."/>
            <person name="Nolan M."/>
            <person name="Ohm R."/>
            <person name="Pangilinan J."/>
            <person name="Park H.-J."/>
            <person name="Ramirez L."/>
            <person name="Alfaro M."/>
            <person name="Sun H."/>
            <person name="Tritt A."/>
            <person name="Yoshinaga Y."/>
            <person name="Zwiers L.-H."/>
            <person name="Turgeon B."/>
            <person name="Goodwin S."/>
            <person name="Spatafora J."/>
            <person name="Crous P."/>
            <person name="Grigoriev I."/>
        </authorList>
    </citation>
    <scope>NUCLEOTIDE SEQUENCE</scope>
    <source>
        <strain evidence="2">CBS 675.92</strain>
    </source>
</reference>
<evidence type="ECO:0000313" key="2">
    <source>
        <dbReference type="EMBL" id="KAF1960703.1"/>
    </source>
</evidence>
<evidence type="ECO:0000313" key="3">
    <source>
        <dbReference type="Proteomes" id="UP000800035"/>
    </source>
</evidence>
<feature type="compositionally biased region" description="Low complexity" evidence="1">
    <location>
        <begin position="36"/>
        <end position="62"/>
    </location>
</feature>
<keyword evidence="3" id="KW-1185">Reference proteome</keyword>
<accession>A0A6A5U6D0</accession>
<name>A0A6A5U6D0_9PLEO</name>
<dbReference type="Proteomes" id="UP000800035">
    <property type="component" value="Unassembled WGS sequence"/>
</dbReference>
<feature type="region of interest" description="Disordered" evidence="1">
    <location>
        <begin position="1"/>
        <end position="84"/>
    </location>
</feature>
<feature type="region of interest" description="Disordered" evidence="1">
    <location>
        <begin position="108"/>
        <end position="170"/>
    </location>
</feature>